<evidence type="ECO:0000256" key="3">
    <source>
        <dbReference type="SAM" id="MobiDB-lite"/>
    </source>
</evidence>
<feature type="region of interest" description="Disordered" evidence="3">
    <location>
        <begin position="67"/>
        <end position="91"/>
    </location>
</feature>
<protein>
    <recommendedName>
        <fullName evidence="2">Antitoxin</fullName>
    </recommendedName>
</protein>
<evidence type="ECO:0000313" key="4">
    <source>
        <dbReference type="EMBL" id="HIZ37003.1"/>
    </source>
</evidence>
<dbReference type="PANTHER" id="PTHR33713">
    <property type="entry name" value="ANTITOXIN YAFN-RELATED"/>
    <property type="match status" value="1"/>
</dbReference>
<proteinExistence type="inferred from homology"/>
<organism evidence="4 5">
    <name type="scientific">Candidatus Ruania gallistercoris</name>
    <dbReference type="NCBI Taxonomy" id="2838746"/>
    <lineage>
        <taxon>Bacteria</taxon>
        <taxon>Bacillati</taxon>
        <taxon>Actinomycetota</taxon>
        <taxon>Actinomycetes</taxon>
        <taxon>Micrococcales</taxon>
        <taxon>Ruaniaceae</taxon>
        <taxon>Ruania</taxon>
    </lineage>
</organism>
<dbReference type="EMBL" id="DXBY01000251">
    <property type="protein sequence ID" value="HIZ37003.1"/>
    <property type="molecule type" value="Genomic_DNA"/>
</dbReference>
<dbReference type="SUPFAM" id="SSF143120">
    <property type="entry name" value="YefM-like"/>
    <property type="match status" value="1"/>
</dbReference>
<evidence type="ECO:0000313" key="5">
    <source>
        <dbReference type="Proteomes" id="UP000824037"/>
    </source>
</evidence>
<evidence type="ECO:0000256" key="1">
    <source>
        <dbReference type="ARBA" id="ARBA00009981"/>
    </source>
</evidence>
<reference evidence="4" key="1">
    <citation type="journal article" date="2021" name="PeerJ">
        <title>Extensive microbial diversity within the chicken gut microbiome revealed by metagenomics and culture.</title>
        <authorList>
            <person name="Gilroy R."/>
            <person name="Ravi A."/>
            <person name="Getino M."/>
            <person name="Pursley I."/>
            <person name="Horton D.L."/>
            <person name="Alikhan N.F."/>
            <person name="Baker D."/>
            <person name="Gharbi K."/>
            <person name="Hall N."/>
            <person name="Watson M."/>
            <person name="Adriaenssens E.M."/>
            <person name="Foster-Nyarko E."/>
            <person name="Jarju S."/>
            <person name="Secka A."/>
            <person name="Antonio M."/>
            <person name="Oren A."/>
            <person name="Chaudhuri R.R."/>
            <person name="La Ragione R."/>
            <person name="Hildebrand F."/>
            <person name="Pallen M.J."/>
        </authorList>
    </citation>
    <scope>NUCLEOTIDE SEQUENCE</scope>
    <source>
        <strain evidence="4">ChiGjej4B4-7305</strain>
    </source>
</reference>
<dbReference type="Gene3D" id="1.10.1220.170">
    <property type="match status" value="1"/>
</dbReference>
<name>A0A9D2EFT3_9MICO</name>
<evidence type="ECO:0000256" key="2">
    <source>
        <dbReference type="RuleBase" id="RU362080"/>
    </source>
</evidence>
<accession>A0A9D2EFT3</accession>
<dbReference type="NCBIfam" id="TIGR01552">
    <property type="entry name" value="phd_fam"/>
    <property type="match status" value="1"/>
</dbReference>
<dbReference type="AlphaFoldDB" id="A0A9D2EFT3"/>
<dbReference type="InterPro" id="IPR006442">
    <property type="entry name" value="Antitoxin_Phd/YefM"/>
</dbReference>
<dbReference type="Gene3D" id="3.40.1620.10">
    <property type="entry name" value="YefM-like domain"/>
    <property type="match status" value="1"/>
</dbReference>
<gene>
    <name evidence="4" type="ORF">H9815_14615</name>
</gene>
<dbReference type="PANTHER" id="PTHR33713:SF10">
    <property type="entry name" value="ANTITOXIN YAFN"/>
    <property type="match status" value="1"/>
</dbReference>
<comment type="caution">
    <text evidence="4">The sequence shown here is derived from an EMBL/GenBank/DDBJ whole genome shotgun (WGS) entry which is preliminary data.</text>
</comment>
<comment type="function">
    <text evidence="2">Antitoxin component of a type II toxin-antitoxin (TA) system.</text>
</comment>
<comment type="similarity">
    <text evidence="1 2">Belongs to the phD/YefM antitoxin family.</text>
</comment>
<dbReference type="Proteomes" id="UP000824037">
    <property type="component" value="Unassembled WGS sequence"/>
</dbReference>
<dbReference type="Pfam" id="PF02604">
    <property type="entry name" value="PhdYeFM_antitox"/>
    <property type="match status" value="1"/>
</dbReference>
<dbReference type="InterPro" id="IPR051405">
    <property type="entry name" value="phD/YefM_antitoxin"/>
</dbReference>
<reference evidence="4" key="2">
    <citation type="submission" date="2021-04" db="EMBL/GenBank/DDBJ databases">
        <authorList>
            <person name="Gilroy R."/>
        </authorList>
    </citation>
    <scope>NUCLEOTIDE SEQUENCE</scope>
    <source>
        <strain evidence="4">ChiGjej4B4-7305</strain>
    </source>
</reference>
<sequence length="91" mass="9891">MDTMNVSEAKDRLSQLVESVESTHAAITITRHGKAAAVLVSADDLQQLTDTVEWQNDPLTAPEVAEAEADITAGRTMSVEDARTALRRGRR</sequence>
<dbReference type="InterPro" id="IPR036165">
    <property type="entry name" value="YefM-like_sf"/>
</dbReference>